<feature type="transmembrane region" description="Helical" evidence="1">
    <location>
        <begin position="40"/>
        <end position="63"/>
    </location>
</feature>
<sequence>MGNVYSRLLVYALGGGAFILSVLGLASYDPATGVVDIAPFNIGSAAALIGTAAGSVGTVLGVFKIWGTK</sequence>
<keyword evidence="1" id="KW-0812">Transmembrane</keyword>
<keyword evidence="3" id="KW-1185">Reference proteome</keyword>
<evidence type="ECO:0000256" key="1">
    <source>
        <dbReference type="SAM" id="Phobius"/>
    </source>
</evidence>
<accession>A0A285CW30</accession>
<keyword evidence="1" id="KW-1133">Transmembrane helix</keyword>
<dbReference type="AlphaFoldDB" id="A0A285CW30"/>
<proteinExistence type="predicted"/>
<gene>
    <name evidence="2" type="ORF">SAMN05878503_110106</name>
</gene>
<dbReference type="Proteomes" id="UP000219467">
    <property type="component" value="Unassembled WGS sequence"/>
</dbReference>
<dbReference type="EMBL" id="OAOQ01000010">
    <property type="protein sequence ID" value="SNX71770.1"/>
    <property type="molecule type" value="Genomic_DNA"/>
</dbReference>
<feature type="transmembrane region" description="Helical" evidence="1">
    <location>
        <begin position="9"/>
        <end position="28"/>
    </location>
</feature>
<name>A0A285CW30_9RHOB</name>
<protein>
    <submittedName>
        <fullName evidence="2">Uncharacterized protein</fullName>
    </submittedName>
</protein>
<dbReference type="RefSeq" id="WP_097030883.1">
    <property type="nucleotide sequence ID" value="NZ_OAOQ01000010.1"/>
</dbReference>
<evidence type="ECO:0000313" key="2">
    <source>
        <dbReference type="EMBL" id="SNX71770.1"/>
    </source>
</evidence>
<evidence type="ECO:0000313" key="3">
    <source>
        <dbReference type="Proteomes" id="UP000219467"/>
    </source>
</evidence>
<organism evidence="2 3">
    <name type="scientific">Cereibacter ovatus</name>
    <dbReference type="NCBI Taxonomy" id="439529"/>
    <lineage>
        <taxon>Bacteria</taxon>
        <taxon>Pseudomonadati</taxon>
        <taxon>Pseudomonadota</taxon>
        <taxon>Alphaproteobacteria</taxon>
        <taxon>Rhodobacterales</taxon>
        <taxon>Paracoccaceae</taxon>
        <taxon>Cereibacter</taxon>
    </lineage>
</organism>
<reference evidence="3" key="1">
    <citation type="submission" date="2017-08" db="EMBL/GenBank/DDBJ databases">
        <authorList>
            <person name="Varghese N."/>
            <person name="Submissions S."/>
        </authorList>
    </citation>
    <scope>NUCLEOTIDE SEQUENCE [LARGE SCALE GENOMIC DNA]</scope>
    <source>
        <strain evidence="3">JA234</strain>
    </source>
</reference>
<keyword evidence="1" id="KW-0472">Membrane</keyword>